<sequence>MEFSPRMRGAGLGLATGLDVQVVYEGGSPRTARVLMWKHMMGPAGYLLLSGVAFAGAAVLIALKN</sequence>
<dbReference type="EMBL" id="JAVREY010000076">
    <property type="protein sequence ID" value="MDT0468524.1"/>
    <property type="molecule type" value="Genomic_DNA"/>
</dbReference>
<proteinExistence type="predicted"/>
<gene>
    <name evidence="2" type="ORF">RM764_37010</name>
</gene>
<dbReference type="Proteomes" id="UP001183809">
    <property type="component" value="Unassembled WGS sequence"/>
</dbReference>
<organism evidence="2 3">
    <name type="scientific">Streptomyces gibsoniae</name>
    <dbReference type="NCBI Taxonomy" id="3075529"/>
    <lineage>
        <taxon>Bacteria</taxon>
        <taxon>Bacillati</taxon>
        <taxon>Actinomycetota</taxon>
        <taxon>Actinomycetes</taxon>
        <taxon>Kitasatosporales</taxon>
        <taxon>Streptomycetaceae</taxon>
        <taxon>Streptomyces</taxon>
    </lineage>
</organism>
<name>A0ABU2U5M2_9ACTN</name>
<evidence type="ECO:0000313" key="3">
    <source>
        <dbReference type="Proteomes" id="UP001183809"/>
    </source>
</evidence>
<feature type="transmembrane region" description="Helical" evidence="1">
    <location>
        <begin position="44"/>
        <end position="63"/>
    </location>
</feature>
<comment type="caution">
    <text evidence="2">The sequence shown here is derived from an EMBL/GenBank/DDBJ whole genome shotgun (WGS) entry which is preliminary data.</text>
</comment>
<protein>
    <submittedName>
        <fullName evidence="2">Uncharacterized protein</fullName>
    </submittedName>
</protein>
<reference evidence="3" key="1">
    <citation type="submission" date="2023-07" db="EMBL/GenBank/DDBJ databases">
        <title>30 novel species of actinomycetes from the DSMZ collection.</title>
        <authorList>
            <person name="Nouioui I."/>
        </authorList>
    </citation>
    <scope>NUCLEOTIDE SEQUENCE [LARGE SCALE GENOMIC DNA]</scope>
    <source>
        <strain evidence="3">DSM 41699</strain>
    </source>
</reference>
<evidence type="ECO:0000256" key="1">
    <source>
        <dbReference type="SAM" id="Phobius"/>
    </source>
</evidence>
<keyword evidence="1" id="KW-0812">Transmembrane</keyword>
<keyword evidence="3" id="KW-1185">Reference proteome</keyword>
<keyword evidence="1" id="KW-0472">Membrane</keyword>
<accession>A0ABU2U5M2</accession>
<keyword evidence="1" id="KW-1133">Transmembrane helix</keyword>
<evidence type="ECO:0000313" key="2">
    <source>
        <dbReference type="EMBL" id="MDT0468524.1"/>
    </source>
</evidence>